<dbReference type="GO" id="GO:0046914">
    <property type="term" value="F:transition metal ion binding"/>
    <property type="evidence" value="ECO:0007669"/>
    <property type="project" value="InterPro"/>
</dbReference>
<dbReference type="Pfam" id="PF01325">
    <property type="entry name" value="Fe_dep_repress"/>
    <property type="match status" value="1"/>
</dbReference>
<dbReference type="SUPFAM" id="SSF50037">
    <property type="entry name" value="C-terminal domain of transcriptional repressors"/>
    <property type="match status" value="1"/>
</dbReference>
<dbReference type="SMART" id="SM00529">
    <property type="entry name" value="HTH_DTXR"/>
    <property type="match status" value="1"/>
</dbReference>
<dbReference type="GO" id="GO:0003700">
    <property type="term" value="F:DNA-binding transcription factor activity"/>
    <property type="evidence" value="ECO:0007669"/>
    <property type="project" value="InterPro"/>
</dbReference>
<evidence type="ECO:0000259" key="8">
    <source>
        <dbReference type="PROSITE" id="PS50944"/>
    </source>
</evidence>
<dbReference type="GeneID" id="97030520"/>
<reference evidence="9 10" key="1">
    <citation type="submission" date="2019-01" db="EMBL/GenBank/DDBJ databases">
        <title>Draft Genome Sequences of Helcococcus ovis Strains Isolated from the Uterus and Vagina of Dairy Cows with Metritis.</title>
        <authorList>
            <person name="Cunha F."/>
            <person name="Jeon S.J."/>
            <person name="Kutzer P."/>
            <person name="Galvao K.N."/>
        </authorList>
    </citation>
    <scope>NUCLEOTIDE SEQUENCE [LARGE SCALE GENOMIC DNA]</scope>
    <source>
        <strain evidence="9 10">KG-37</strain>
    </source>
</reference>
<evidence type="ECO:0000256" key="4">
    <source>
        <dbReference type="ARBA" id="ARBA00023004"/>
    </source>
</evidence>
<dbReference type="InterPro" id="IPR050536">
    <property type="entry name" value="DtxR_MntR_Metal-Reg"/>
</dbReference>
<dbReference type="InterPro" id="IPR022687">
    <property type="entry name" value="HTH_DTXR"/>
</dbReference>
<dbReference type="RefSeq" id="WP_134710444.1">
    <property type="nucleotide sequence ID" value="NZ_CP119081.1"/>
</dbReference>
<gene>
    <name evidence="9" type="ORF">EQF91_04420</name>
</gene>
<dbReference type="InterPro" id="IPR036388">
    <property type="entry name" value="WH-like_DNA-bd_sf"/>
</dbReference>
<keyword evidence="4" id="KW-0408">Iron</keyword>
<dbReference type="InterPro" id="IPR036421">
    <property type="entry name" value="Fe_dep_repressor_sf"/>
</dbReference>
<evidence type="ECO:0000256" key="3">
    <source>
        <dbReference type="ARBA" id="ARBA00011738"/>
    </source>
</evidence>
<dbReference type="SUPFAM" id="SSF47979">
    <property type="entry name" value="Iron-dependent repressor protein, dimerization domain"/>
    <property type="match status" value="1"/>
</dbReference>
<evidence type="ECO:0000256" key="7">
    <source>
        <dbReference type="ARBA" id="ARBA00023163"/>
    </source>
</evidence>
<dbReference type="Pfam" id="PF02742">
    <property type="entry name" value="Fe_dep_repr_C"/>
    <property type="match status" value="1"/>
</dbReference>
<evidence type="ECO:0000256" key="5">
    <source>
        <dbReference type="ARBA" id="ARBA00023015"/>
    </source>
</evidence>
<feature type="domain" description="HTH dtxR-type" evidence="8">
    <location>
        <begin position="1"/>
        <end position="62"/>
    </location>
</feature>
<dbReference type="GO" id="GO:0003677">
    <property type="term" value="F:DNA binding"/>
    <property type="evidence" value="ECO:0007669"/>
    <property type="project" value="UniProtKB-KW"/>
</dbReference>
<dbReference type="InterPro" id="IPR036390">
    <property type="entry name" value="WH_DNA-bd_sf"/>
</dbReference>
<proteinExistence type="inferred from homology"/>
<dbReference type="PANTHER" id="PTHR33238:SF7">
    <property type="entry name" value="IRON-DEPENDENT TRANSCRIPTIONAL REGULATOR"/>
    <property type="match status" value="1"/>
</dbReference>
<comment type="similarity">
    <text evidence="2">Belongs to the DtxR/MntR family.</text>
</comment>
<accession>A0A4R9C3K6</accession>
<dbReference type="PROSITE" id="PS50944">
    <property type="entry name" value="HTH_DTXR"/>
    <property type="match status" value="1"/>
</dbReference>
<sequence length="213" mass="24629">MEVNAQREDYLTTIFKLNRTGGGATNKSISEWLDISPASVTEMIKKLKTDGLLKDSKKIELSEVGEKLAKDILSKHRLWETFLQNVLDYDWKDVHEHAKKFQSVTNDELFNRLNKYLGFPDYCPHGSIIYVNSEESNHDLIRLSNATPNTEYRIRRIRDNRDLLNYVEKIGFDIGDKIFVEGFDPFDDTVIVNVNGKNLRISPKASVDIYLKK</sequence>
<dbReference type="SMART" id="SM00899">
    <property type="entry name" value="FeoA"/>
    <property type="match status" value="1"/>
</dbReference>
<dbReference type="InterPro" id="IPR008988">
    <property type="entry name" value="Transcriptional_repressor_C"/>
</dbReference>
<dbReference type="Pfam" id="PF04023">
    <property type="entry name" value="FeoA"/>
    <property type="match status" value="1"/>
</dbReference>
<dbReference type="PANTHER" id="PTHR33238">
    <property type="entry name" value="IRON (METAL) DEPENDENT REPRESSOR, DTXR FAMILY"/>
    <property type="match status" value="1"/>
</dbReference>
<dbReference type="Gene3D" id="2.30.30.90">
    <property type="match status" value="1"/>
</dbReference>
<dbReference type="GO" id="GO:0005737">
    <property type="term" value="C:cytoplasm"/>
    <property type="evidence" value="ECO:0007669"/>
    <property type="project" value="UniProtKB-SubCell"/>
</dbReference>
<dbReference type="SUPFAM" id="SSF46785">
    <property type="entry name" value="Winged helix' DNA-binding domain"/>
    <property type="match status" value="1"/>
</dbReference>
<keyword evidence="10" id="KW-1185">Reference proteome</keyword>
<dbReference type="AlphaFoldDB" id="A0A4R9C3K6"/>
<evidence type="ECO:0000313" key="10">
    <source>
        <dbReference type="Proteomes" id="UP000297454"/>
    </source>
</evidence>
<keyword evidence="5" id="KW-0805">Transcription regulation</keyword>
<dbReference type="Proteomes" id="UP000297454">
    <property type="component" value="Unassembled WGS sequence"/>
</dbReference>
<dbReference type="GO" id="GO:0046983">
    <property type="term" value="F:protein dimerization activity"/>
    <property type="evidence" value="ECO:0007669"/>
    <property type="project" value="InterPro"/>
</dbReference>
<dbReference type="OrthoDB" id="9791355at2"/>
<comment type="subcellular location">
    <subcellularLocation>
        <location evidence="1">Cytoplasm</location>
    </subcellularLocation>
</comment>
<evidence type="ECO:0000256" key="6">
    <source>
        <dbReference type="ARBA" id="ARBA00023125"/>
    </source>
</evidence>
<dbReference type="EMBL" id="SCFR01000012">
    <property type="protein sequence ID" value="TFF66154.1"/>
    <property type="molecule type" value="Genomic_DNA"/>
</dbReference>
<evidence type="ECO:0000313" key="9">
    <source>
        <dbReference type="EMBL" id="TFF66154.1"/>
    </source>
</evidence>
<evidence type="ECO:0000256" key="2">
    <source>
        <dbReference type="ARBA" id="ARBA00007871"/>
    </source>
</evidence>
<organism evidence="9 10">
    <name type="scientific">Helcococcus ovis</name>
    <dbReference type="NCBI Taxonomy" id="72026"/>
    <lineage>
        <taxon>Bacteria</taxon>
        <taxon>Bacillati</taxon>
        <taxon>Bacillota</taxon>
        <taxon>Tissierellia</taxon>
        <taxon>Tissierellales</taxon>
        <taxon>Peptoniphilaceae</taxon>
        <taxon>Helcococcus</taxon>
    </lineage>
</organism>
<protein>
    <submittedName>
        <fullName evidence="9">Metal-dependent transcriptional regulator</fullName>
    </submittedName>
</protein>
<comment type="subunit">
    <text evidence="3">Homodimer.</text>
</comment>
<comment type="caution">
    <text evidence="9">The sequence shown here is derived from an EMBL/GenBank/DDBJ whole genome shotgun (WGS) entry which is preliminary data.</text>
</comment>
<dbReference type="InterPro" id="IPR007167">
    <property type="entry name" value="Fe-transptr_FeoA-like"/>
</dbReference>
<dbReference type="InterPro" id="IPR001367">
    <property type="entry name" value="Fe_dep_repressor"/>
</dbReference>
<dbReference type="InterPro" id="IPR022689">
    <property type="entry name" value="Iron_dep_repressor"/>
</dbReference>
<dbReference type="InterPro" id="IPR038157">
    <property type="entry name" value="FeoA_core_dom"/>
</dbReference>
<evidence type="ECO:0000256" key="1">
    <source>
        <dbReference type="ARBA" id="ARBA00004496"/>
    </source>
</evidence>
<dbReference type="Gene3D" id="1.10.10.10">
    <property type="entry name" value="Winged helix-like DNA-binding domain superfamily/Winged helix DNA-binding domain"/>
    <property type="match status" value="1"/>
</dbReference>
<keyword evidence="7" id="KW-0804">Transcription</keyword>
<keyword evidence="6" id="KW-0238">DNA-binding</keyword>
<name>A0A4R9C3K6_9FIRM</name>